<comment type="caution">
    <text evidence="1">The sequence shown here is derived from an EMBL/GenBank/DDBJ whole genome shotgun (WGS) entry which is preliminary data.</text>
</comment>
<name>V2Y0D8_9FIRM</name>
<keyword evidence="2" id="KW-1185">Reference proteome</keyword>
<dbReference type="OrthoDB" id="2794157at2"/>
<sequence>MKEYNYLNARTMSQITAFLYKWEKGMFVNYAELIQYIGFLAQEVCINNSAVNVYNRPVKQMNFNFWLPIMKQNDIYEEYIPFYGILTGKESESASIQRKTI</sequence>
<dbReference type="AlphaFoldDB" id="V2Y0D8"/>
<proteinExistence type="predicted"/>
<organism evidence="1 2">
    <name type="scientific">Catonella morbi ATCC 51271</name>
    <dbReference type="NCBI Taxonomy" id="592026"/>
    <lineage>
        <taxon>Bacteria</taxon>
        <taxon>Bacillati</taxon>
        <taxon>Bacillota</taxon>
        <taxon>Clostridia</taxon>
        <taxon>Lachnospirales</taxon>
        <taxon>Lachnospiraceae</taxon>
        <taxon>Catonella</taxon>
    </lineage>
</organism>
<dbReference type="STRING" id="592026.GCWU0000282_002574"/>
<accession>V2Y0D8</accession>
<dbReference type="RefSeq" id="WP_023355420.1">
    <property type="nucleotide sequence ID" value="NZ_KI535369.1"/>
</dbReference>
<gene>
    <name evidence="1" type="ORF">GCWU0000282_002574</name>
</gene>
<protein>
    <submittedName>
        <fullName evidence="1">Uncharacterized protein</fullName>
    </submittedName>
</protein>
<reference evidence="1 2" key="1">
    <citation type="submission" date="2013-06" db="EMBL/GenBank/DDBJ databases">
        <authorList>
            <person name="Weinstock G."/>
            <person name="Sodergren E."/>
            <person name="Clifton S."/>
            <person name="Fulton L."/>
            <person name="Fulton B."/>
            <person name="Courtney L."/>
            <person name="Fronick C."/>
            <person name="Harrison M."/>
            <person name="Strong C."/>
            <person name="Farmer C."/>
            <person name="Delahaunty K."/>
            <person name="Markovic C."/>
            <person name="Hall O."/>
            <person name="Minx P."/>
            <person name="Tomlinson C."/>
            <person name="Mitreva M."/>
            <person name="Nelson J."/>
            <person name="Hou S."/>
            <person name="Wollam A."/>
            <person name="Pepin K.H."/>
            <person name="Johnson M."/>
            <person name="Bhonagiri V."/>
            <person name="Nash W.E."/>
            <person name="Warren W."/>
            <person name="Chinwalla A."/>
            <person name="Mardis E.R."/>
            <person name="Wilson R.K."/>
        </authorList>
    </citation>
    <scope>NUCLEOTIDE SEQUENCE [LARGE SCALE GENOMIC DNA]</scope>
    <source>
        <strain evidence="1 2">ATCC 51271</strain>
    </source>
</reference>
<dbReference type="EMBL" id="ACIL03000016">
    <property type="protein sequence ID" value="ESL02438.1"/>
    <property type="molecule type" value="Genomic_DNA"/>
</dbReference>
<evidence type="ECO:0000313" key="1">
    <source>
        <dbReference type="EMBL" id="ESL02438.1"/>
    </source>
</evidence>
<dbReference type="HOGENOM" id="CLU_2286414_0_0_9"/>
<evidence type="ECO:0000313" key="2">
    <source>
        <dbReference type="Proteomes" id="UP000018227"/>
    </source>
</evidence>
<dbReference type="eggNOG" id="ENOG5034APZ">
    <property type="taxonomic scope" value="Bacteria"/>
</dbReference>
<dbReference type="Proteomes" id="UP000018227">
    <property type="component" value="Unassembled WGS sequence"/>
</dbReference>